<organism evidence="2 3">
    <name type="scientific">Natronocella acetinitrilica</name>
    <dbReference type="NCBI Taxonomy" id="414046"/>
    <lineage>
        <taxon>Bacteria</taxon>
        <taxon>Pseudomonadati</taxon>
        <taxon>Pseudomonadota</taxon>
        <taxon>Gammaproteobacteria</taxon>
        <taxon>Chromatiales</taxon>
        <taxon>Ectothiorhodospiraceae</taxon>
        <taxon>Natronocella</taxon>
    </lineage>
</organism>
<feature type="signal peptide" evidence="1">
    <location>
        <begin position="1"/>
        <end position="26"/>
    </location>
</feature>
<evidence type="ECO:0000256" key="1">
    <source>
        <dbReference type="SAM" id="SignalP"/>
    </source>
</evidence>
<dbReference type="AlphaFoldDB" id="A0AAE3G3L1"/>
<evidence type="ECO:0000313" key="3">
    <source>
        <dbReference type="Proteomes" id="UP001205843"/>
    </source>
</evidence>
<evidence type="ECO:0000313" key="2">
    <source>
        <dbReference type="EMBL" id="MCP1674558.1"/>
    </source>
</evidence>
<keyword evidence="1" id="KW-0732">Signal</keyword>
<keyword evidence="3" id="KW-1185">Reference proteome</keyword>
<gene>
    <name evidence="2" type="ORF">J2T57_001660</name>
</gene>
<protein>
    <recommendedName>
        <fullName evidence="4">Secreted protein</fullName>
    </recommendedName>
</protein>
<proteinExistence type="predicted"/>
<dbReference type="EMBL" id="JALJXV010000003">
    <property type="protein sequence ID" value="MCP1674558.1"/>
    <property type="molecule type" value="Genomic_DNA"/>
</dbReference>
<name>A0AAE3G3L1_9GAMM</name>
<feature type="chain" id="PRO_5041945405" description="Secreted protein" evidence="1">
    <location>
        <begin position="27"/>
        <end position="136"/>
    </location>
</feature>
<dbReference type="RefSeq" id="WP_253476641.1">
    <property type="nucleotide sequence ID" value="NZ_JALJXV010000003.1"/>
</dbReference>
<reference evidence="2" key="1">
    <citation type="submission" date="2022-03" db="EMBL/GenBank/DDBJ databases">
        <title>Genomic Encyclopedia of Type Strains, Phase III (KMG-III): the genomes of soil and plant-associated and newly described type strains.</title>
        <authorList>
            <person name="Whitman W."/>
        </authorList>
    </citation>
    <scope>NUCLEOTIDE SEQUENCE</scope>
    <source>
        <strain evidence="2">ANL 6-2</strain>
    </source>
</reference>
<comment type="caution">
    <text evidence="2">The sequence shown here is derived from an EMBL/GenBank/DDBJ whole genome shotgun (WGS) entry which is preliminary data.</text>
</comment>
<dbReference type="Proteomes" id="UP001205843">
    <property type="component" value="Unassembled WGS sequence"/>
</dbReference>
<sequence length="136" mass="14094">MRALMTRPALALALGAALLAPQAASAAVFEVGCNAVLEMHTVKQASAPHVANLYAEHPRGCAGEIALESLPNERRASFVDAVIDAIEPPACPAGSRALGVRTGGVEDISEVVSSVNFRRAYTLSIRQLCALEGAAD</sequence>
<accession>A0AAE3G3L1</accession>
<evidence type="ECO:0008006" key="4">
    <source>
        <dbReference type="Google" id="ProtNLM"/>
    </source>
</evidence>